<evidence type="ECO:0000313" key="2">
    <source>
        <dbReference type="EMBL" id="CEM39139.1"/>
    </source>
</evidence>
<proteinExistence type="predicted"/>
<protein>
    <submittedName>
        <fullName evidence="2">Uncharacterized protein</fullName>
    </submittedName>
</protein>
<dbReference type="EMBL" id="CDMZ01001909">
    <property type="protein sequence ID" value="CEM39139.1"/>
    <property type="molecule type" value="Genomic_DNA"/>
</dbReference>
<name>A0A0G4H6A3_9ALVE</name>
<dbReference type="Gene3D" id="1.10.8.10">
    <property type="entry name" value="DNA helicase RuvA subunit, C-terminal domain"/>
    <property type="match status" value="1"/>
</dbReference>
<accession>A0A0G4H6A3</accession>
<feature type="compositionally biased region" description="Basic and acidic residues" evidence="1">
    <location>
        <begin position="1"/>
        <end position="10"/>
    </location>
</feature>
<gene>
    <name evidence="2" type="ORF">Cvel_5735</name>
</gene>
<dbReference type="AlphaFoldDB" id="A0A0G4H6A3"/>
<reference evidence="2" key="1">
    <citation type="submission" date="2014-11" db="EMBL/GenBank/DDBJ databases">
        <authorList>
            <person name="Otto D Thomas"/>
            <person name="Naeem Raeece"/>
        </authorList>
    </citation>
    <scope>NUCLEOTIDE SEQUENCE</scope>
</reference>
<feature type="region of interest" description="Disordered" evidence="1">
    <location>
        <begin position="1"/>
        <end position="70"/>
    </location>
</feature>
<dbReference type="VEuPathDB" id="CryptoDB:Cvel_5735"/>
<evidence type="ECO:0000256" key="1">
    <source>
        <dbReference type="SAM" id="MobiDB-lite"/>
    </source>
</evidence>
<sequence>MGQTRADSKAARQALKNEGGDVVNTIVSLTSSSSSSSSSFSSSSSSSSSALWPAEGGPQGGMGGDGREAE</sequence>
<organism evidence="2">
    <name type="scientific">Chromera velia CCMP2878</name>
    <dbReference type="NCBI Taxonomy" id="1169474"/>
    <lineage>
        <taxon>Eukaryota</taxon>
        <taxon>Sar</taxon>
        <taxon>Alveolata</taxon>
        <taxon>Colpodellida</taxon>
        <taxon>Chromeraceae</taxon>
        <taxon>Chromera</taxon>
    </lineage>
</organism>
<feature type="compositionally biased region" description="Low complexity" evidence="1">
    <location>
        <begin position="31"/>
        <end position="49"/>
    </location>
</feature>